<keyword evidence="2" id="KW-1185">Reference proteome</keyword>
<protein>
    <submittedName>
        <fullName evidence="1">Uncharacterized protein</fullName>
    </submittedName>
</protein>
<reference evidence="1 2" key="1">
    <citation type="journal article" date="2019" name="Commun. Biol.">
        <title>The bagworm genome reveals a unique fibroin gene that provides high tensile strength.</title>
        <authorList>
            <person name="Kono N."/>
            <person name="Nakamura H."/>
            <person name="Ohtoshi R."/>
            <person name="Tomita M."/>
            <person name="Numata K."/>
            <person name="Arakawa K."/>
        </authorList>
    </citation>
    <scope>NUCLEOTIDE SEQUENCE [LARGE SCALE GENOMIC DNA]</scope>
</reference>
<proteinExistence type="predicted"/>
<dbReference type="Proteomes" id="UP000299102">
    <property type="component" value="Unassembled WGS sequence"/>
</dbReference>
<sequence length="231" mass="25573">MLAPNKRQTQTPGQCPACPYRRHGPGIYFDGLLRTSGDTRYRGERAGARGNEGLPIPLLPQNNPEVRGHKFNNAPVGVCPRVCAPPAPSGERGRRALRRQGYVTSKTHGGGRVCAAAGSSVTRGRHATCLITCHGTGGRTNRAERQRRARREGPVFYVALCARPLRPERYKLRVTIWRPLMWVGFNSVTELCNDVGAGRRVARGLHRTSNRLSHYELNKRNAVGKNDEHPL</sequence>
<dbReference type="AlphaFoldDB" id="A0A4C1WVC0"/>
<gene>
    <name evidence="1" type="ORF">EVAR_85348_1</name>
</gene>
<dbReference type="EMBL" id="BGZK01000638">
    <property type="protein sequence ID" value="GBP54045.1"/>
    <property type="molecule type" value="Genomic_DNA"/>
</dbReference>
<comment type="caution">
    <text evidence="1">The sequence shown here is derived from an EMBL/GenBank/DDBJ whole genome shotgun (WGS) entry which is preliminary data.</text>
</comment>
<accession>A0A4C1WVC0</accession>
<evidence type="ECO:0000313" key="1">
    <source>
        <dbReference type="EMBL" id="GBP54045.1"/>
    </source>
</evidence>
<evidence type="ECO:0000313" key="2">
    <source>
        <dbReference type="Proteomes" id="UP000299102"/>
    </source>
</evidence>
<organism evidence="1 2">
    <name type="scientific">Eumeta variegata</name>
    <name type="common">Bagworm moth</name>
    <name type="synonym">Eumeta japonica</name>
    <dbReference type="NCBI Taxonomy" id="151549"/>
    <lineage>
        <taxon>Eukaryota</taxon>
        <taxon>Metazoa</taxon>
        <taxon>Ecdysozoa</taxon>
        <taxon>Arthropoda</taxon>
        <taxon>Hexapoda</taxon>
        <taxon>Insecta</taxon>
        <taxon>Pterygota</taxon>
        <taxon>Neoptera</taxon>
        <taxon>Endopterygota</taxon>
        <taxon>Lepidoptera</taxon>
        <taxon>Glossata</taxon>
        <taxon>Ditrysia</taxon>
        <taxon>Tineoidea</taxon>
        <taxon>Psychidae</taxon>
        <taxon>Oiketicinae</taxon>
        <taxon>Eumeta</taxon>
    </lineage>
</organism>
<name>A0A4C1WVC0_EUMVA</name>